<gene>
    <name evidence="2" type="ORF">LITE_LOCUS61</name>
</gene>
<keyword evidence="1" id="KW-0812">Transmembrane</keyword>
<name>A0AAV0GMC8_9ROSI</name>
<feature type="transmembrane region" description="Helical" evidence="1">
    <location>
        <begin position="31"/>
        <end position="54"/>
    </location>
</feature>
<sequence length="58" mass="6625">MAATRSPGLVFVFLFCRFLMAVDRALYPLNGLLHFMVLVPFSLFWFAGMLLRLLNSPC</sequence>
<keyword evidence="1" id="KW-1133">Transmembrane helix</keyword>
<evidence type="ECO:0000313" key="3">
    <source>
        <dbReference type="Proteomes" id="UP001154282"/>
    </source>
</evidence>
<proteinExistence type="predicted"/>
<dbReference type="AlphaFoldDB" id="A0AAV0GMC8"/>
<comment type="caution">
    <text evidence="2">The sequence shown here is derived from an EMBL/GenBank/DDBJ whole genome shotgun (WGS) entry which is preliminary data.</text>
</comment>
<organism evidence="2 3">
    <name type="scientific">Linum tenue</name>
    <dbReference type="NCBI Taxonomy" id="586396"/>
    <lineage>
        <taxon>Eukaryota</taxon>
        <taxon>Viridiplantae</taxon>
        <taxon>Streptophyta</taxon>
        <taxon>Embryophyta</taxon>
        <taxon>Tracheophyta</taxon>
        <taxon>Spermatophyta</taxon>
        <taxon>Magnoliopsida</taxon>
        <taxon>eudicotyledons</taxon>
        <taxon>Gunneridae</taxon>
        <taxon>Pentapetalae</taxon>
        <taxon>rosids</taxon>
        <taxon>fabids</taxon>
        <taxon>Malpighiales</taxon>
        <taxon>Linaceae</taxon>
        <taxon>Linum</taxon>
    </lineage>
</organism>
<protein>
    <submittedName>
        <fullName evidence="2">Uncharacterized protein</fullName>
    </submittedName>
</protein>
<accession>A0AAV0GMC8</accession>
<evidence type="ECO:0000256" key="1">
    <source>
        <dbReference type="SAM" id="Phobius"/>
    </source>
</evidence>
<dbReference type="EMBL" id="CAMGYJ010000002">
    <property type="protein sequence ID" value="CAI0374115.1"/>
    <property type="molecule type" value="Genomic_DNA"/>
</dbReference>
<keyword evidence="1" id="KW-0472">Membrane</keyword>
<dbReference type="Proteomes" id="UP001154282">
    <property type="component" value="Unassembled WGS sequence"/>
</dbReference>
<evidence type="ECO:0000313" key="2">
    <source>
        <dbReference type="EMBL" id="CAI0374115.1"/>
    </source>
</evidence>
<reference evidence="2" key="1">
    <citation type="submission" date="2022-08" db="EMBL/GenBank/DDBJ databases">
        <authorList>
            <person name="Gutierrez-Valencia J."/>
        </authorList>
    </citation>
    <scope>NUCLEOTIDE SEQUENCE</scope>
</reference>
<keyword evidence="3" id="KW-1185">Reference proteome</keyword>